<name>A0A0E0LKL7_ORYPU</name>
<dbReference type="HOGENOM" id="CLU_1974142_0_0_1"/>
<evidence type="ECO:0000313" key="3">
    <source>
        <dbReference type="Proteomes" id="UP000026962"/>
    </source>
</evidence>
<keyword evidence="3" id="KW-1185">Reference proteome</keyword>
<dbReference type="EnsemblPlants" id="OPUNC07G13070.1">
    <property type="protein sequence ID" value="OPUNC07G13070.1"/>
    <property type="gene ID" value="OPUNC07G13070"/>
</dbReference>
<organism evidence="2">
    <name type="scientific">Oryza punctata</name>
    <name type="common">Red rice</name>
    <dbReference type="NCBI Taxonomy" id="4537"/>
    <lineage>
        <taxon>Eukaryota</taxon>
        <taxon>Viridiplantae</taxon>
        <taxon>Streptophyta</taxon>
        <taxon>Embryophyta</taxon>
        <taxon>Tracheophyta</taxon>
        <taxon>Spermatophyta</taxon>
        <taxon>Magnoliopsida</taxon>
        <taxon>Liliopsida</taxon>
        <taxon>Poales</taxon>
        <taxon>Poaceae</taxon>
        <taxon>BOP clade</taxon>
        <taxon>Oryzoideae</taxon>
        <taxon>Oryzeae</taxon>
        <taxon>Oryzinae</taxon>
        <taxon>Oryza</taxon>
    </lineage>
</organism>
<accession>A0A0E0LKL7</accession>
<feature type="compositionally biased region" description="Basic and acidic residues" evidence="1">
    <location>
        <begin position="106"/>
        <end position="117"/>
    </location>
</feature>
<evidence type="ECO:0000256" key="1">
    <source>
        <dbReference type="SAM" id="MobiDB-lite"/>
    </source>
</evidence>
<feature type="region of interest" description="Disordered" evidence="1">
    <location>
        <begin position="16"/>
        <end position="127"/>
    </location>
</feature>
<dbReference type="Proteomes" id="UP000026962">
    <property type="component" value="Chromosome 7"/>
</dbReference>
<reference evidence="2" key="1">
    <citation type="submission" date="2015-04" db="UniProtKB">
        <authorList>
            <consortium name="EnsemblPlants"/>
        </authorList>
    </citation>
    <scope>IDENTIFICATION</scope>
</reference>
<dbReference type="Gramene" id="OPUNC07G13070.1">
    <property type="protein sequence ID" value="OPUNC07G13070.1"/>
    <property type="gene ID" value="OPUNC07G13070"/>
</dbReference>
<dbReference type="AlphaFoldDB" id="A0A0E0LKL7"/>
<evidence type="ECO:0000313" key="2">
    <source>
        <dbReference type="EnsemblPlants" id="OPUNC07G13070.1"/>
    </source>
</evidence>
<sequence>MAHVVVTNSRERWGLYRASVPSGQVPHHPRLSRLTPDSGDRRRRCRRRRRRRRDPTPPRGRGWPLAVATCGRRAPLPLPFPPTFSPPPPPPDLTGGLVVGRPHARSLPDGKPADGDFPRSPPPNPPA</sequence>
<feature type="compositionally biased region" description="Basic residues" evidence="1">
    <location>
        <begin position="41"/>
        <end position="53"/>
    </location>
</feature>
<feature type="compositionally biased region" description="Pro residues" evidence="1">
    <location>
        <begin position="76"/>
        <end position="92"/>
    </location>
</feature>
<protein>
    <submittedName>
        <fullName evidence="2">Uncharacterized protein</fullName>
    </submittedName>
</protein>
<reference evidence="2" key="2">
    <citation type="submission" date="2018-05" db="EMBL/GenBank/DDBJ databases">
        <title>OpunRS2 (Oryza punctata Reference Sequence Version 2).</title>
        <authorList>
            <person name="Zhang J."/>
            <person name="Kudrna D."/>
            <person name="Lee S."/>
            <person name="Talag J."/>
            <person name="Welchert J."/>
            <person name="Wing R.A."/>
        </authorList>
    </citation>
    <scope>NUCLEOTIDE SEQUENCE [LARGE SCALE GENOMIC DNA]</scope>
</reference>
<proteinExistence type="predicted"/>